<dbReference type="OrthoDB" id="9790355at2"/>
<feature type="compositionally biased region" description="Basic and acidic residues" evidence="10">
    <location>
        <begin position="45"/>
        <end position="55"/>
    </location>
</feature>
<organism evidence="12 13">
    <name type="scientific">Sutterella megalosphaeroides</name>
    <dbReference type="NCBI Taxonomy" id="2494234"/>
    <lineage>
        <taxon>Bacteria</taxon>
        <taxon>Pseudomonadati</taxon>
        <taxon>Pseudomonadota</taxon>
        <taxon>Betaproteobacteria</taxon>
        <taxon>Burkholderiales</taxon>
        <taxon>Sutterellaceae</taxon>
        <taxon>Sutterella</taxon>
    </lineage>
</organism>
<dbReference type="Pfam" id="PF01769">
    <property type="entry name" value="MgtE"/>
    <property type="match status" value="1"/>
</dbReference>
<keyword evidence="13" id="KW-1185">Reference proteome</keyword>
<feature type="region of interest" description="Disordered" evidence="10">
    <location>
        <begin position="1"/>
        <end position="62"/>
    </location>
</feature>
<dbReference type="InterPro" id="IPR006667">
    <property type="entry name" value="SLC41_membr_dom"/>
</dbReference>
<evidence type="ECO:0000313" key="13">
    <source>
        <dbReference type="Proteomes" id="UP000271003"/>
    </source>
</evidence>
<dbReference type="GO" id="GO:0046872">
    <property type="term" value="F:metal ion binding"/>
    <property type="evidence" value="ECO:0007669"/>
    <property type="project" value="UniProtKB-KW"/>
</dbReference>
<dbReference type="PANTHER" id="PTHR43773">
    <property type="entry name" value="MAGNESIUM TRANSPORTER MGTE"/>
    <property type="match status" value="1"/>
</dbReference>
<keyword evidence="8" id="KW-0129">CBS domain</keyword>
<feature type="transmembrane region" description="Helical" evidence="9">
    <location>
        <begin position="406"/>
        <end position="429"/>
    </location>
</feature>
<dbReference type="SUPFAM" id="SSF54631">
    <property type="entry name" value="CBS-domain pair"/>
    <property type="match status" value="1"/>
</dbReference>
<dbReference type="SMART" id="SM00116">
    <property type="entry name" value="CBS"/>
    <property type="match status" value="2"/>
</dbReference>
<dbReference type="AlphaFoldDB" id="A0A2Z6IAC1"/>
<evidence type="ECO:0000313" key="12">
    <source>
        <dbReference type="EMBL" id="BBF22547.1"/>
    </source>
</evidence>
<keyword evidence="9" id="KW-1003">Cell membrane</keyword>
<dbReference type="RefSeq" id="WP_120176243.1">
    <property type="nucleotide sequence ID" value="NZ_AP018786.1"/>
</dbReference>
<feature type="transmembrane region" description="Helical" evidence="9">
    <location>
        <begin position="435"/>
        <end position="463"/>
    </location>
</feature>
<dbReference type="Pfam" id="PF03448">
    <property type="entry name" value="MgtE_N"/>
    <property type="match status" value="1"/>
</dbReference>
<reference evidence="12 13" key="1">
    <citation type="journal article" date="2018" name="Int. J. Syst. Evol. Microbiol.">
        <title>Mesosutterella multiformis gen. nov., sp. nov., a member of the family Sutterellaceae and Sutterella megalosphaeroides sp. nov., isolated from human faeces.</title>
        <authorList>
            <person name="Sakamoto M."/>
            <person name="Ikeyama N."/>
            <person name="Kunihiro T."/>
            <person name="Iino T."/>
            <person name="Yuki M."/>
            <person name="Ohkuma M."/>
        </authorList>
    </citation>
    <scope>NUCLEOTIDE SEQUENCE [LARGE SCALE GENOMIC DNA]</scope>
    <source>
        <strain evidence="12 13">6FBBBH3</strain>
    </source>
</reference>
<comment type="similarity">
    <text evidence="2 9">Belongs to the SLC41A transporter family.</text>
</comment>
<evidence type="ECO:0000256" key="9">
    <source>
        <dbReference type="RuleBase" id="RU362011"/>
    </source>
</evidence>
<dbReference type="Gene3D" id="3.10.580.10">
    <property type="entry name" value="CBS-domain"/>
    <property type="match status" value="1"/>
</dbReference>
<evidence type="ECO:0000256" key="5">
    <source>
        <dbReference type="ARBA" id="ARBA00022842"/>
    </source>
</evidence>
<dbReference type="InterPro" id="IPR000644">
    <property type="entry name" value="CBS_dom"/>
</dbReference>
<comment type="function">
    <text evidence="9">Acts as a magnesium transporter.</text>
</comment>
<sequence length="499" mass="54549">MAAHDPEDLKNHLPQEDDAPSPVRDSDEASRALARVQQILEEDQERTKDHPIPKTEEDDEALPVSVEAAAELRAVLEPLHPADIAWVLEALPVDERLAVWNQVKSESDGDILVEVNDGVRETLIDAMDRDELVDAVETLDTDEIADLVDDLPPDVMAEVQEGLSHEERAQLRAAISYPEESVGARMDFEMVSIREEVTVDMVLRYLRRFEALPDHMDQIFVVDRLGHLKGSVAIAQLLTSDPATQVRRIMKTDRLTLNPLDDASDAAQAFERYDLVSAAVVDEAGRLVGRLTVNEVVDVIREESEEDAFGAVGLDDEQDLFGSVWEAAKSRWLWLGVNLCTAFFASRVISAFDGTIERVVALAALMPIVAGMAGNSGNQTLTLLVRSLAMGQVTEANKADLIKKEIGVSLVNGLIWGLIAGACAWGLYWDQPEGKTLGLVMCLAMLLNIIQGAVVGLAVPLILRRFGRDPAMGGSVLLTFTTDSGGFLIFLGLATFFFA</sequence>
<evidence type="ECO:0000256" key="4">
    <source>
        <dbReference type="ARBA" id="ARBA00022692"/>
    </source>
</evidence>
<feature type="compositionally biased region" description="Basic and acidic residues" evidence="10">
    <location>
        <begin position="1"/>
        <end position="15"/>
    </location>
</feature>
<evidence type="ECO:0000256" key="1">
    <source>
        <dbReference type="ARBA" id="ARBA00004141"/>
    </source>
</evidence>
<evidence type="ECO:0000256" key="2">
    <source>
        <dbReference type="ARBA" id="ARBA00009749"/>
    </source>
</evidence>
<dbReference type="NCBIfam" id="TIGR00400">
    <property type="entry name" value="mgtE"/>
    <property type="match status" value="1"/>
</dbReference>
<dbReference type="CDD" id="cd04606">
    <property type="entry name" value="CBS_pair_Mg_transporter"/>
    <property type="match status" value="1"/>
</dbReference>
<keyword evidence="5 9" id="KW-0460">Magnesium</keyword>
<dbReference type="GO" id="GO:0005886">
    <property type="term" value="C:plasma membrane"/>
    <property type="evidence" value="ECO:0007669"/>
    <property type="project" value="UniProtKB-SubCell"/>
</dbReference>
<dbReference type="Proteomes" id="UP000271003">
    <property type="component" value="Chromosome"/>
</dbReference>
<keyword evidence="9" id="KW-0479">Metal-binding</keyword>
<dbReference type="PANTHER" id="PTHR43773:SF1">
    <property type="entry name" value="MAGNESIUM TRANSPORTER MGTE"/>
    <property type="match status" value="1"/>
</dbReference>
<dbReference type="PROSITE" id="PS51371">
    <property type="entry name" value="CBS"/>
    <property type="match status" value="1"/>
</dbReference>
<feature type="transmembrane region" description="Helical" evidence="9">
    <location>
        <begin position="364"/>
        <end position="385"/>
    </location>
</feature>
<comment type="subcellular location">
    <subcellularLocation>
        <location evidence="9">Cell membrane</location>
        <topology evidence="9">Multi-pass membrane protein</topology>
    </subcellularLocation>
    <subcellularLocation>
        <location evidence="1">Membrane</location>
        <topology evidence="1">Multi-pass membrane protein</topology>
    </subcellularLocation>
</comment>
<feature type="domain" description="CBS" evidence="11">
    <location>
        <begin position="250"/>
        <end position="306"/>
    </location>
</feature>
<gene>
    <name evidence="12" type="primary">mgtE</name>
    <name evidence="12" type="ORF">SUTMEG_04380</name>
</gene>
<evidence type="ECO:0000256" key="3">
    <source>
        <dbReference type="ARBA" id="ARBA00022448"/>
    </source>
</evidence>
<dbReference type="InterPro" id="IPR006668">
    <property type="entry name" value="Mg_transptr_MgtE_intracell_dom"/>
</dbReference>
<dbReference type="GO" id="GO:0015095">
    <property type="term" value="F:magnesium ion transmembrane transporter activity"/>
    <property type="evidence" value="ECO:0007669"/>
    <property type="project" value="UniProtKB-UniRule"/>
</dbReference>
<dbReference type="InterPro" id="IPR046342">
    <property type="entry name" value="CBS_dom_sf"/>
</dbReference>
<dbReference type="Pfam" id="PF00571">
    <property type="entry name" value="CBS"/>
    <property type="match status" value="1"/>
</dbReference>
<dbReference type="InterPro" id="IPR038076">
    <property type="entry name" value="MgtE_N_sf"/>
</dbReference>
<dbReference type="EMBL" id="AP018786">
    <property type="protein sequence ID" value="BBF22547.1"/>
    <property type="molecule type" value="Genomic_DNA"/>
</dbReference>
<evidence type="ECO:0000259" key="11">
    <source>
        <dbReference type="PROSITE" id="PS51371"/>
    </source>
</evidence>
<dbReference type="Gene3D" id="1.25.60.10">
    <property type="entry name" value="MgtE N-terminal domain-like"/>
    <property type="match status" value="1"/>
</dbReference>
<dbReference type="SMART" id="SM00924">
    <property type="entry name" value="MgtE_N"/>
    <property type="match status" value="1"/>
</dbReference>
<evidence type="ECO:0000256" key="10">
    <source>
        <dbReference type="SAM" id="MobiDB-lite"/>
    </source>
</evidence>
<dbReference type="SUPFAM" id="SSF158791">
    <property type="entry name" value="MgtE N-terminal domain-like"/>
    <property type="match status" value="1"/>
</dbReference>
<keyword evidence="7 9" id="KW-0472">Membrane</keyword>
<protein>
    <recommendedName>
        <fullName evidence="9">Magnesium transporter MgtE</fullName>
    </recommendedName>
</protein>
<keyword evidence="4 9" id="KW-0812">Transmembrane</keyword>
<dbReference type="KEGG" id="sutt:SUTMEG_04380"/>
<dbReference type="InterPro" id="IPR036739">
    <property type="entry name" value="SLC41_membr_dom_sf"/>
</dbReference>
<dbReference type="InterPro" id="IPR006669">
    <property type="entry name" value="MgtE_transporter"/>
</dbReference>
<evidence type="ECO:0000256" key="7">
    <source>
        <dbReference type="ARBA" id="ARBA00023136"/>
    </source>
</evidence>
<evidence type="ECO:0000256" key="6">
    <source>
        <dbReference type="ARBA" id="ARBA00022989"/>
    </source>
</evidence>
<keyword evidence="3 9" id="KW-0813">Transport</keyword>
<comment type="caution">
    <text evidence="9">Lacks conserved residue(s) required for the propagation of feature annotation.</text>
</comment>
<keyword evidence="6 9" id="KW-1133">Transmembrane helix</keyword>
<feature type="transmembrane region" description="Helical" evidence="9">
    <location>
        <begin position="475"/>
        <end position="498"/>
    </location>
</feature>
<accession>A0A2Z6IAC1</accession>
<dbReference type="SUPFAM" id="SSF161093">
    <property type="entry name" value="MgtE membrane domain-like"/>
    <property type="match status" value="1"/>
</dbReference>
<proteinExistence type="inferred from homology"/>
<name>A0A2Z6IAC1_9BURK</name>
<comment type="subunit">
    <text evidence="9">Homodimer.</text>
</comment>
<evidence type="ECO:0000256" key="8">
    <source>
        <dbReference type="PROSITE-ProRule" id="PRU00703"/>
    </source>
</evidence>
<dbReference type="Gene3D" id="1.10.357.20">
    <property type="entry name" value="SLC41 divalent cation transporters, integral membrane domain"/>
    <property type="match status" value="1"/>
</dbReference>